<dbReference type="PANTHER" id="PTHR33446:SF2">
    <property type="entry name" value="PROTEIN TONB"/>
    <property type="match status" value="1"/>
</dbReference>
<dbReference type="AlphaFoldDB" id="A0A6N4SN57"/>
<dbReference type="InterPro" id="IPR037682">
    <property type="entry name" value="TonB_C"/>
</dbReference>
<comment type="similarity">
    <text evidence="2">Belongs to the TonB family.</text>
</comment>
<keyword evidence="10" id="KW-0732">Signal</keyword>
<dbReference type="PROSITE" id="PS52015">
    <property type="entry name" value="TONB_CTD"/>
    <property type="match status" value="1"/>
</dbReference>
<keyword evidence="7" id="KW-0653">Protein transport</keyword>
<keyword evidence="5" id="KW-0997">Cell inner membrane</keyword>
<evidence type="ECO:0000259" key="11">
    <source>
        <dbReference type="PROSITE" id="PS52015"/>
    </source>
</evidence>
<keyword evidence="13" id="KW-1185">Reference proteome</keyword>
<evidence type="ECO:0000256" key="5">
    <source>
        <dbReference type="ARBA" id="ARBA00022519"/>
    </source>
</evidence>
<dbReference type="Pfam" id="PF03544">
    <property type="entry name" value="TonB_C"/>
    <property type="match status" value="1"/>
</dbReference>
<dbReference type="InterPro" id="IPR051045">
    <property type="entry name" value="TonB-dependent_transducer"/>
</dbReference>
<dbReference type="Gene3D" id="3.30.1150.10">
    <property type="match status" value="1"/>
</dbReference>
<dbReference type="EMBL" id="CP000383">
    <property type="protein sequence ID" value="ABG57709.1"/>
    <property type="molecule type" value="Genomic_DNA"/>
</dbReference>
<evidence type="ECO:0000256" key="2">
    <source>
        <dbReference type="ARBA" id="ARBA00006555"/>
    </source>
</evidence>
<keyword evidence="8" id="KW-1133">Transmembrane helix</keyword>
<dbReference type="Proteomes" id="UP000001822">
    <property type="component" value="Chromosome"/>
</dbReference>
<dbReference type="GO" id="GO:0098797">
    <property type="term" value="C:plasma membrane protein complex"/>
    <property type="evidence" value="ECO:0007669"/>
    <property type="project" value="TreeGrafter"/>
</dbReference>
<evidence type="ECO:0000256" key="6">
    <source>
        <dbReference type="ARBA" id="ARBA00022692"/>
    </source>
</evidence>
<dbReference type="KEGG" id="chu:CHU_0419"/>
<evidence type="ECO:0000256" key="4">
    <source>
        <dbReference type="ARBA" id="ARBA00022475"/>
    </source>
</evidence>
<dbReference type="GO" id="GO:0031992">
    <property type="term" value="F:energy transducer activity"/>
    <property type="evidence" value="ECO:0007669"/>
    <property type="project" value="TreeGrafter"/>
</dbReference>
<gene>
    <name evidence="12" type="ordered locus">CHU_0419</name>
</gene>
<comment type="subcellular location">
    <subcellularLocation>
        <location evidence="1">Cell inner membrane</location>
        <topology evidence="1">Single-pass membrane protein</topology>
        <orientation evidence="1">Periplasmic side</orientation>
    </subcellularLocation>
</comment>
<feature type="signal peptide" evidence="10">
    <location>
        <begin position="1"/>
        <end position="19"/>
    </location>
</feature>
<dbReference type="GO" id="GO:0015031">
    <property type="term" value="P:protein transport"/>
    <property type="evidence" value="ECO:0007669"/>
    <property type="project" value="UniProtKB-KW"/>
</dbReference>
<feature type="domain" description="TonB C-terminal" evidence="11">
    <location>
        <begin position="45"/>
        <end position="143"/>
    </location>
</feature>
<dbReference type="SUPFAM" id="SSF74653">
    <property type="entry name" value="TolA/TonB C-terminal domain"/>
    <property type="match status" value="1"/>
</dbReference>
<evidence type="ECO:0000313" key="13">
    <source>
        <dbReference type="Proteomes" id="UP000001822"/>
    </source>
</evidence>
<keyword evidence="3" id="KW-0813">Transport</keyword>
<evidence type="ECO:0000256" key="1">
    <source>
        <dbReference type="ARBA" id="ARBA00004383"/>
    </source>
</evidence>
<proteinExistence type="inferred from homology"/>
<accession>A0A6N4SN57</accession>
<sequence length="143" mass="15613">MRALFSFFFLLGIVFTASAQTMADSVAAADRDIPSAPDTLPKFPGGDQAFAEFISSHLVYPKDARKQGIEGKTYTQFTVEKDGSISAIKTVNGKGLSPSCDQAVIDVLLQSPRWQPAMKDGLPIRCKMIVPVKFTLDQSVRKK</sequence>
<keyword evidence="9" id="KW-0472">Membrane</keyword>
<evidence type="ECO:0000313" key="12">
    <source>
        <dbReference type="EMBL" id="ABG57709.1"/>
    </source>
</evidence>
<reference evidence="12 13" key="1">
    <citation type="journal article" date="2007" name="Appl. Environ. Microbiol.">
        <title>Genome sequence of the cellulolytic gliding bacterium Cytophaga hutchinsonii.</title>
        <authorList>
            <person name="Xie G."/>
            <person name="Bruce D.C."/>
            <person name="Challacombe J.F."/>
            <person name="Chertkov O."/>
            <person name="Detter J.C."/>
            <person name="Gilna P."/>
            <person name="Han C.S."/>
            <person name="Lucas S."/>
            <person name="Misra M."/>
            <person name="Myers G.L."/>
            <person name="Richardson P."/>
            <person name="Tapia R."/>
            <person name="Thayer N."/>
            <person name="Thompson L.S."/>
            <person name="Brettin T.S."/>
            <person name="Henrissat B."/>
            <person name="Wilson D.B."/>
            <person name="McBride M.J."/>
        </authorList>
    </citation>
    <scope>NUCLEOTIDE SEQUENCE [LARGE SCALE GENOMIC DNA]</scope>
    <source>
        <strain evidence="13">ATCC 33406 / DSM 1761 / CIP 103989 / NBRC 15051 / NCIMB 9469 / D465</strain>
    </source>
</reference>
<organism evidence="12 13">
    <name type="scientific">Cytophaga hutchinsonii (strain ATCC 33406 / DSM 1761 / CIP 103989 / NBRC 15051 / NCIMB 9469 / D465)</name>
    <dbReference type="NCBI Taxonomy" id="269798"/>
    <lineage>
        <taxon>Bacteria</taxon>
        <taxon>Pseudomonadati</taxon>
        <taxon>Bacteroidota</taxon>
        <taxon>Cytophagia</taxon>
        <taxon>Cytophagales</taxon>
        <taxon>Cytophagaceae</taxon>
        <taxon>Cytophaga</taxon>
    </lineage>
</organism>
<protein>
    <submittedName>
        <fullName evidence="12">TonB-related protein</fullName>
    </submittedName>
</protein>
<dbReference type="InterPro" id="IPR006260">
    <property type="entry name" value="TonB/TolA_C"/>
</dbReference>
<name>A0A6N4SN57_CYTH3</name>
<dbReference type="GO" id="GO:0055085">
    <property type="term" value="P:transmembrane transport"/>
    <property type="evidence" value="ECO:0007669"/>
    <property type="project" value="InterPro"/>
</dbReference>
<evidence type="ECO:0000256" key="9">
    <source>
        <dbReference type="ARBA" id="ARBA00023136"/>
    </source>
</evidence>
<dbReference type="NCBIfam" id="TIGR01352">
    <property type="entry name" value="tonB_Cterm"/>
    <property type="match status" value="1"/>
</dbReference>
<evidence type="ECO:0000256" key="8">
    <source>
        <dbReference type="ARBA" id="ARBA00022989"/>
    </source>
</evidence>
<keyword evidence="4" id="KW-1003">Cell membrane</keyword>
<evidence type="ECO:0000256" key="10">
    <source>
        <dbReference type="SAM" id="SignalP"/>
    </source>
</evidence>
<feature type="chain" id="PRO_5026816154" evidence="10">
    <location>
        <begin position="20"/>
        <end position="143"/>
    </location>
</feature>
<evidence type="ECO:0000256" key="7">
    <source>
        <dbReference type="ARBA" id="ARBA00022927"/>
    </source>
</evidence>
<dbReference type="PANTHER" id="PTHR33446">
    <property type="entry name" value="PROTEIN TONB-RELATED"/>
    <property type="match status" value="1"/>
</dbReference>
<dbReference type="RefSeq" id="WP_011583825.1">
    <property type="nucleotide sequence ID" value="NC_008255.1"/>
</dbReference>
<evidence type="ECO:0000256" key="3">
    <source>
        <dbReference type="ARBA" id="ARBA00022448"/>
    </source>
</evidence>
<keyword evidence="6" id="KW-0812">Transmembrane</keyword>